<accession>A0AAJ0G883</accession>
<dbReference type="AlphaFoldDB" id="A0AAJ0G883"/>
<feature type="domain" description="Glutaminase A central" evidence="3">
    <location>
        <begin position="547"/>
        <end position="664"/>
    </location>
</feature>
<dbReference type="Pfam" id="PF17168">
    <property type="entry name" value="DUF5127"/>
    <property type="match status" value="1"/>
</dbReference>
<dbReference type="InterPro" id="IPR032514">
    <property type="entry name" value="GtaA_central"/>
</dbReference>
<keyword evidence="2" id="KW-0732">Signal</keyword>
<evidence type="ECO:0000259" key="3">
    <source>
        <dbReference type="Pfam" id="PF16335"/>
    </source>
</evidence>
<feature type="domain" description="Glutaminase A central" evidence="3">
    <location>
        <begin position="707"/>
        <end position="807"/>
    </location>
</feature>
<feature type="signal peptide" evidence="2">
    <location>
        <begin position="1"/>
        <end position="17"/>
    </location>
</feature>
<evidence type="ECO:0000259" key="4">
    <source>
        <dbReference type="Pfam" id="PF17168"/>
    </source>
</evidence>
<keyword evidence="6" id="KW-1185">Reference proteome</keyword>
<dbReference type="Pfam" id="PF16335">
    <property type="entry name" value="GtaA_6_Hairpin"/>
    <property type="match status" value="3"/>
</dbReference>
<gene>
    <name evidence="5" type="ORF">LTR09_006021</name>
</gene>
<dbReference type="Proteomes" id="UP001271007">
    <property type="component" value="Unassembled WGS sequence"/>
</dbReference>
<evidence type="ECO:0008006" key="7">
    <source>
        <dbReference type="Google" id="ProtNLM"/>
    </source>
</evidence>
<dbReference type="InterPro" id="IPR033433">
    <property type="entry name" value="GtaA_N"/>
</dbReference>
<sequence length="826" mass="91642">MKTLLLFATSLLALSNASVLTPPVLPLIVRNPYLSTWLGNARDNPWEEWPMFYQRQSIGLSVLASVPETSTVYPLLGRAHDALNSSSKHYNISYPTYLGSQYDASTTNLSYSIFSQRSNSSVELTLSFLSPITPTSTLRQAIPASYVTVHAKGDFDVSIYIDLNGQWVSGDRNSDIVWSFANSEPESKEDVQLKTFKVKRKAEMLFTERRDRAEWGELHFTGPSDVEHECGTSADLRHHFAKKGGLKNKVDDRFRSVMDDEPVFAFTKTFNLSSDGNTTSTSHSSSKESSVLFTIAHIQDPVTQFASARGLTWMRPLWKSYFSSDSSLIHFHYTDYAHAFALAANYSAQLEHDASLTSHSKNISYPDLLALTPRQVLGATSFSGTPDNPLIFLKEISSNGNSQTIDVIFPSFPFFLYTQPRWLAYLLEPLLEHMGSGQYPNDYAMHDLGAHFPNLTGHPDGNDEYMPVEECGDIIVMGLALVNSLIHGEGYTANSPWSAFGTAKPVSELANLPIAATPFGLPSILEARDNISYLDPAWGGSTSPHQARHWLTRSYPLWKQWTGYLVEYSLYPENQLCTDDFAGWLPLMTNLALKGIVGIRAMSQLAGVMGDEKSEKYYRNISATYVSKWQEEGMARDGGRAKLAYNWFGSWTTLYSLFADAVLCFHPNGHDEDSSSDTATALPSSHDQHPLTPQDPAAEKNKTKTKNFIPHTIYLTQSHWYATVLQRYGLPLDSRHLYTKSDWAFQAAAVAEPKTRDAILESMARWVNETTTDQPLTDLYRTEGDGGWPGNGNHFTARPVVGSWFAGLALGRACGGGGVFGLGEGG</sequence>
<dbReference type="EMBL" id="JAWDJX010000018">
    <property type="protein sequence ID" value="KAK3052957.1"/>
    <property type="molecule type" value="Genomic_DNA"/>
</dbReference>
<name>A0AAJ0G883_9PEZI</name>
<comment type="caution">
    <text evidence="5">The sequence shown here is derived from an EMBL/GenBank/DDBJ whole genome shotgun (WGS) entry which is preliminary data.</text>
</comment>
<dbReference type="PANTHER" id="PTHR31987">
    <property type="entry name" value="GLUTAMINASE A-RELATED"/>
    <property type="match status" value="1"/>
</dbReference>
<evidence type="ECO:0000256" key="2">
    <source>
        <dbReference type="SAM" id="SignalP"/>
    </source>
</evidence>
<feature type="chain" id="PRO_5042478491" description="Glutaminase" evidence="2">
    <location>
        <begin position="18"/>
        <end position="826"/>
    </location>
</feature>
<dbReference type="PANTHER" id="PTHR31987:SF12">
    <property type="entry name" value="PUTATIVE (AFU_ORTHOLOGUE AFUA_3G10910)-RELATED"/>
    <property type="match status" value="1"/>
</dbReference>
<organism evidence="5 6">
    <name type="scientific">Extremus antarcticus</name>
    <dbReference type="NCBI Taxonomy" id="702011"/>
    <lineage>
        <taxon>Eukaryota</taxon>
        <taxon>Fungi</taxon>
        <taxon>Dikarya</taxon>
        <taxon>Ascomycota</taxon>
        <taxon>Pezizomycotina</taxon>
        <taxon>Dothideomycetes</taxon>
        <taxon>Dothideomycetidae</taxon>
        <taxon>Mycosphaerellales</taxon>
        <taxon>Extremaceae</taxon>
        <taxon>Extremus</taxon>
    </lineage>
</organism>
<dbReference type="InterPro" id="IPR052743">
    <property type="entry name" value="Glutaminase_GtaA"/>
</dbReference>
<evidence type="ECO:0000256" key="1">
    <source>
        <dbReference type="SAM" id="MobiDB-lite"/>
    </source>
</evidence>
<protein>
    <recommendedName>
        <fullName evidence="7">Glutaminase</fullName>
    </recommendedName>
</protein>
<feature type="compositionally biased region" description="Polar residues" evidence="1">
    <location>
        <begin position="676"/>
        <end position="685"/>
    </location>
</feature>
<evidence type="ECO:0000313" key="5">
    <source>
        <dbReference type="EMBL" id="KAK3052957.1"/>
    </source>
</evidence>
<proteinExistence type="predicted"/>
<evidence type="ECO:0000313" key="6">
    <source>
        <dbReference type="Proteomes" id="UP001271007"/>
    </source>
</evidence>
<feature type="domain" description="Glutaminase A N-terminal" evidence="4">
    <location>
        <begin position="112"/>
        <end position="352"/>
    </location>
</feature>
<feature type="domain" description="Glutaminase A central" evidence="3">
    <location>
        <begin position="364"/>
        <end position="484"/>
    </location>
</feature>
<feature type="region of interest" description="Disordered" evidence="1">
    <location>
        <begin position="674"/>
        <end position="701"/>
    </location>
</feature>
<reference evidence="5" key="1">
    <citation type="submission" date="2023-04" db="EMBL/GenBank/DDBJ databases">
        <title>Black Yeasts Isolated from many extreme environments.</title>
        <authorList>
            <person name="Coleine C."/>
            <person name="Stajich J.E."/>
            <person name="Selbmann L."/>
        </authorList>
    </citation>
    <scope>NUCLEOTIDE SEQUENCE</scope>
    <source>
        <strain evidence="5">CCFEE 5312</strain>
    </source>
</reference>